<evidence type="ECO:0000313" key="17">
    <source>
        <dbReference type="EMBL" id="CAH2071847.1"/>
    </source>
</evidence>
<keyword evidence="5 14" id="KW-1133">Transmembrane helix</keyword>
<keyword evidence="9 14" id="KW-0472">Membrane</keyword>
<keyword evidence="3 14" id="KW-0812">Transmembrane</keyword>
<proteinExistence type="inferred from homology"/>
<evidence type="ECO:0000256" key="14">
    <source>
        <dbReference type="SAM" id="Phobius"/>
    </source>
</evidence>
<dbReference type="PANTHER" id="PTHR21624:SF1">
    <property type="entry name" value="ALKYLGLYCEROL MONOOXYGENASE"/>
    <property type="match status" value="1"/>
</dbReference>
<comment type="catalytic activity">
    <reaction evidence="13">
        <text>1-O-(1,2-saturated-alkyl)-sn-glycerol + (6R)-L-erythro-5,6,7,8-tetrahydrobiopterin + O2 = a 1-(1-hydroxyalkyl)-sn-glycerol + (6R)-L-erythro-6,7-dihydrobiopterin + H2O</text>
        <dbReference type="Rhea" id="RHEA:36255"/>
        <dbReference type="ChEBI" id="CHEBI:15377"/>
        <dbReference type="ChEBI" id="CHEBI:15379"/>
        <dbReference type="ChEBI" id="CHEBI:43120"/>
        <dbReference type="ChEBI" id="CHEBI:59560"/>
        <dbReference type="ChEBI" id="CHEBI:73418"/>
        <dbReference type="ChEBI" id="CHEBI:83957"/>
        <dbReference type="EC" id="1.14.16.5"/>
    </reaction>
</comment>
<evidence type="ECO:0000256" key="9">
    <source>
        <dbReference type="ARBA" id="ARBA00023136"/>
    </source>
</evidence>
<evidence type="ECO:0000259" key="16">
    <source>
        <dbReference type="Pfam" id="PF24858"/>
    </source>
</evidence>
<dbReference type="InterPro" id="IPR056853">
    <property type="entry name" value="AGMP_C"/>
</dbReference>
<feature type="domain" description="Fatty acid hydroxylase" evidence="15">
    <location>
        <begin position="194"/>
        <end position="324"/>
    </location>
</feature>
<feature type="non-terminal residue" evidence="17">
    <location>
        <position position="521"/>
    </location>
</feature>
<keyword evidence="8" id="KW-0443">Lipid metabolism</keyword>
<evidence type="ECO:0000256" key="4">
    <source>
        <dbReference type="ARBA" id="ARBA00022824"/>
    </source>
</evidence>
<feature type="domain" description="Alkylglycerol monooxygenase C-terminal" evidence="16">
    <location>
        <begin position="411"/>
        <end position="482"/>
    </location>
</feature>
<dbReference type="PANTHER" id="PTHR21624">
    <property type="entry name" value="STEROL DESATURASE-RELATED PROTEIN"/>
    <property type="match status" value="1"/>
</dbReference>
<keyword evidence="7" id="KW-0408">Iron</keyword>
<dbReference type="Pfam" id="PF24858">
    <property type="entry name" value="AGMP_C"/>
    <property type="match status" value="1"/>
</dbReference>
<protein>
    <recommendedName>
        <fullName evidence="12">Alkylglycerol monooxygenase</fullName>
        <ecNumber evidence="11">1.14.16.5</ecNumber>
    </recommendedName>
</protein>
<evidence type="ECO:0000256" key="2">
    <source>
        <dbReference type="ARBA" id="ARBA00004477"/>
    </source>
</evidence>
<comment type="similarity">
    <text evidence="10">Belongs to the sterol desaturase family. TMEM195 subfamily.</text>
</comment>
<dbReference type="Pfam" id="PF04116">
    <property type="entry name" value="FA_hydroxylase"/>
    <property type="match status" value="1"/>
</dbReference>
<evidence type="ECO:0000256" key="12">
    <source>
        <dbReference type="ARBA" id="ARBA00040992"/>
    </source>
</evidence>
<comment type="cofactor">
    <cofactor evidence="1">
        <name>Fe cation</name>
        <dbReference type="ChEBI" id="CHEBI:24875"/>
    </cofactor>
</comment>
<evidence type="ECO:0000256" key="6">
    <source>
        <dbReference type="ARBA" id="ARBA00023002"/>
    </source>
</evidence>
<feature type="transmembrane region" description="Helical" evidence="14">
    <location>
        <begin position="439"/>
        <end position="459"/>
    </location>
</feature>
<feature type="transmembrane region" description="Helical" evidence="14">
    <location>
        <begin position="45"/>
        <end position="68"/>
    </location>
</feature>
<dbReference type="EC" id="1.14.16.5" evidence="11"/>
<dbReference type="Proteomes" id="UP000837857">
    <property type="component" value="Chromosome 6"/>
</dbReference>
<evidence type="ECO:0000256" key="13">
    <source>
        <dbReference type="ARBA" id="ARBA00047556"/>
    </source>
</evidence>
<gene>
    <name evidence="17" type="ORF">IPOD504_LOCUS15295</name>
</gene>
<name>A0ABN8J199_9NEOP</name>
<accession>A0ABN8J199</accession>
<evidence type="ECO:0000256" key="1">
    <source>
        <dbReference type="ARBA" id="ARBA00001962"/>
    </source>
</evidence>
<evidence type="ECO:0000256" key="7">
    <source>
        <dbReference type="ARBA" id="ARBA00023004"/>
    </source>
</evidence>
<organism evidence="17 18">
    <name type="scientific">Iphiclides podalirius</name>
    <name type="common">scarce swallowtail</name>
    <dbReference type="NCBI Taxonomy" id="110791"/>
    <lineage>
        <taxon>Eukaryota</taxon>
        <taxon>Metazoa</taxon>
        <taxon>Ecdysozoa</taxon>
        <taxon>Arthropoda</taxon>
        <taxon>Hexapoda</taxon>
        <taxon>Insecta</taxon>
        <taxon>Pterygota</taxon>
        <taxon>Neoptera</taxon>
        <taxon>Endopterygota</taxon>
        <taxon>Lepidoptera</taxon>
        <taxon>Glossata</taxon>
        <taxon>Ditrysia</taxon>
        <taxon>Papilionoidea</taxon>
        <taxon>Papilionidae</taxon>
        <taxon>Papilioninae</taxon>
        <taxon>Iphiclides</taxon>
    </lineage>
</organism>
<evidence type="ECO:0000256" key="11">
    <source>
        <dbReference type="ARBA" id="ARBA00039026"/>
    </source>
</evidence>
<evidence type="ECO:0000259" key="15">
    <source>
        <dbReference type="Pfam" id="PF04116"/>
    </source>
</evidence>
<evidence type="ECO:0000256" key="3">
    <source>
        <dbReference type="ARBA" id="ARBA00022692"/>
    </source>
</evidence>
<keyword evidence="6" id="KW-0560">Oxidoreductase</keyword>
<evidence type="ECO:0000313" key="18">
    <source>
        <dbReference type="Proteomes" id="UP000837857"/>
    </source>
</evidence>
<reference evidence="17" key="1">
    <citation type="submission" date="2022-03" db="EMBL/GenBank/DDBJ databases">
        <authorList>
            <person name="Martin H S."/>
        </authorList>
    </citation>
    <scope>NUCLEOTIDE SEQUENCE</scope>
</reference>
<keyword evidence="4" id="KW-0256">Endoplasmic reticulum</keyword>
<comment type="subcellular location">
    <subcellularLocation>
        <location evidence="2">Endoplasmic reticulum membrane</location>
        <topology evidence="2">Multi-pass membrane protein</topology>
    </subcellularLocation>
</comment>
<dbReference type="InterPro" id="IPR051689">
    <property type="entry name" value="Sterol_desaturase/TMEM195"/>
</dbReference>
<evidence type="ECO:0000256" key="8">
    <source>
        <dbReference type="ARBA" id="ARBA00023098"/>
    </source>
</evidence>
<dbReference type="EMBL" id="OW152818">
    <property type="protein sequence ID" value="CAH2071847.1"/>
    <property type="molecule type" value="Genomic_DNA"/>
</dbReference>
<keyword evidence="18" id="KW-1185">Reference proteome</keyword>
<evidence type="ECO:0000256" key="5">
    <source>
        <dbReference type="ARBA" id="ARBA00022989"/>
    </source>
</evidence>
<feature type="transmembrane region" description="Helical" evidence="14">
    <location>
        <begin position="407"/>
        <end position="427"/>
    </location>
</feature>
<dbReference type="InterPro" id="IPR006694">
    <property type="entry name" value="Fatty_acid_hydroxylase"/>
</dbReference>
<sequence length="521" mass="60605">MTTIRLTIALHCLWGVAWFRGRVVNFSVLTLPLKHVKPAIGDIVFVYQVALHFFFNFTSFVFFVKMAVDMSYANATMDNGLAQLVTSHVKGVGRMFYIHSPQDTMFERPEEVPNFFRQSWPYFLIFMVLEHIVLRLKGHKGIRLNDGITSISHGIFQECGRLVWRGAESYFYMWIYTNYRIVDLPWDNTLTWYAAAIGVDFCYYWMHRACHEVHILWAQHQVHHTSEDFNMGVGIRQSVIQGWCGFIFYLPLALAIPPAQFVMHHQFSYLYMFWIHTEAIKSLGPLEYILNTPSHHRVHHGSNKYCLDVNYGGVLIIWDRIFGTFRPEIDKIQIVYGLIYNQPSFNPLYLQSFYTGYVVDKFKRFETVGDKFRAIFWGPSWEPGTARLGDEDQKIDIEIRDKYDVHLPAWCNLYLVAHYAIVFYGFFDLTGRYMGMTPISVLIFVFYIIASLTIIGMLFDNSNCAPLLEVIRCSVLAFFTRSITATNPGLGTSLQLLYVASAMFWCMHTLKLLEIKKSKVE</sequence>
<evidence type="ECO:0000256" key="10">
    <source>
        <dbReference type="ARBA" id="ARBA00038190"/>
    </source>
</evidence>